<dbReference type="OrthoDB" id="10259199at2759"/>
<sequence>MMNTARDNLIINDKCVPIIGGSFGEGLDLNGGDIDIVHVHKYIDVFEDRKFAFDYRKTYLKMETETIHAGYTMLHCIFTRNNNALQCCKKINGKYYFSNSLFKQRFLLDQKMPMVVRGPCLSSEQGDYDIAQALHSKVWISAAINWITRSKNVWPSYEVKQNTLFLPRVRRFYTESCVKYLERIKLGVSNLIRTDAFLLDSYSCLQRAVTVMQPLLSIKNPKILYLYRYSMSMLCTNKAQLIPLECACGNKYCYMNYKDIQYNLLQNIYHDAVSGWLMLVSFFYRTEQYNKAINIISNCVNVKLYPNSEMIHQYIDLCTEKSFQKRLFPLLKIDRCGAVRFKTKSTLIPQELQMEVEDISYSFPATTYTHFLCFLCHYHLDNPIKCRDSLRDLQKTITKSDRIETPTSKALSFICLGIAFQLLGNTDSAREAFHQACEFESYGVKEIAHKRLLLIK</sequence>
<keyword evidence="2" id="KW-1185">Reference proteome</keyword>
<accession>A0A6J8BDZ4</accession>
<protein>
    <submittedName>
        <fullName evidence="1">Uncharacterized protein</fullName>
    </submittedName>
</protein>
<dbReference type="AlphaFoldDB" id="A0A6J8BDZ4"/>
<organism evidence="1 2">
    <name type="scientific">Mytilus coruscus</name>
    <name type="common">Sea mussel</name>
    <dbReference type="NCBI Taxonomy" id="42192"/>
    <lineage>
        <taxon>Eukaryota</taxon>
        <taxon>Metazoa</taxon>
        <taxon>Spiralia</taxon>
        <taxon>Lophotrochozoa</taxon>
        <taxon>Mollusca</taxon>
        <taxon>Bivalvia</taxon>
        <taxon>Autobranchia</taxon>
        <taxon>Pteriomorphia</taxon>
        <taxon>Mytilida</taxon>
        <taxon>Mytiloidea</taxon>
        <taxon>Mytilidae</taxon>
        <taxon>Mytilinae</taxon>
        <taxon>Mytilus</taxon>
    </lineage>
</organism>
<dbReference type="EMBL" id="CACVKT020002992">
    <property type="protein sequence ID" value="CAC5381114.1"/>
    <property type="molecule type" value="Genomic_DNA"/>
</dbReference>
<evidence type="ECO:0000313" key="2">
    <source>
        <dbReference type="Proteomes" id="UP000507470"/>
    </source>
</evidence>
<evidence type="ECO:0000313" key="1">
    <source>
        <dbReference type="EMBL" id="CAC5381114.1"/>
    </source>
</evidence>
<gene>
    <name evidence="1" type="ORF">MCOR_17025</name>
</gene>
<proteinExistence type="predicted"/>
<reference evidence="1 2" key="1">
    <citation type="submission" date="2020-06" db="EMBL/GenBank/DDBJ databases">
        <authorList>
            <person name="Li R."/>
            <person name="Bekaert M."/>
        </authorList>
    </citation>
    <scope>NUCLEOTIDE SEQUENCE [LARGE SCALE GENOMIC DNA]</scope>
    <source>
        <strain evidence="2">wild</strain>
    </source>
</reference>
<name>A0A6J8BDZ4_MYTCO</name>
<dbReference type="Proteomes" id="UP000507470">
    <property type="component" value="Unassembled WGS sequence"/>
</dbReference>